<keyword evidence="6" id="KW-0732">Signal</keyword>
<dbReference type="Gene3D" id="2.40.10.10">
    <property type="entry name" value="Trypsin-like serine proteases"/>
    <property type="match status" value="2"/>
</dbReference>
<dbReference type="PANTHER" id="PTHR24276:SF98">
    <property type="entry name" value="FI18310P1-RELATED"/>
    <property type="match status" value="1"/>
</dbReference>
<dbReference type="InterPro" id="IPR001314">
    <property type="entry name" value="Peptidase_S1A"/>
</dbReference>
<keyword evidence="2" id="KW-0645">Protease</keyword>
<dbReference type="GO" id="GO:0004252">
    <property type="term" value="F:serine-type endopeptidase activity"/>
    <property type="evidence" value="ECO:0007669"/>
    <property type="project" value="InterPro"/>
</dbReference>
<comment type="similarity">
    <text evidence="1">Belongs to the peptidase S1 family.</text>
</comment>
<dbReference type="Pfam" id="PF00089">
    <property type="entry name" value="Trypsin"/>
    <property type="match status" value="1"/>
</dbReference>
<keyword evidence="3" id="KW-0378">Hydrolase</keyword>
<dbReference type="OrthoDB" id="546450at2759"/>
<evidence type="ECO:0000313" key="9">
    <source>
        <dbReference type="RefSeq" id="XP_034251415.1"/>
    </source>
</evidence>
<dbReference type="PRINTS" id="PR00722">
    <property type="entry name" value="CHYMOTRYPSIN"/>
</dbReference>
<evidence type="ECO:0000256" key="2">
    <source>
        <dbReference type="ARBA" id="ARBA00022670"/>
    </source>
</evidence>
<evidence type="ECO:0000256" key="1">
    <source>
        <dbReference type="ARBA" id="ARBA00007664"/>
    </source>
</evidence>
<evidence type="ECO:0000256" key="3">
    <source>
        <dbReference type="ARBA" id="ARBA00022801"/>
    </source>
</evidence>
<evidence type="ECO:0000313" key="8">
    <source>
        <dbReference type="Proteomes" id="UP000515158"/>
    </source>
</evidence>
<evidence type="ECO:0000256" key="6">
    <source>
        <dbReference type="SAM" id="SignalP"/>
    </source>
</evidence>
<dbReference type="InterPro" id="IPR050430">
    <property type="entry name" value="Peptidase_S1"/>
</dbReference>
<keyword evidence="4" id="KW-0720">Serine protease</keyword>
<dbReference type="GeneID" id="117651491"/>
<organism evidence="9">
    <name type="scientific">Thrips palmi</name>
    <name type="common">Melon thrips</name>
    <dbReference type="NCBI Taxonomy" id="161013"/>
    <lineage>
        <taxon>Eukaryota</taxon>
        <taxon>Metazoa</taxon>
        <taxon>Ecdysozoa</taxon>
        <taxon>Arthropoda</taxon>
        <taxon>Hexapoda</taxon>
        <taxon>Insecta</taxon>
        <taxon>Pterygota</taxon>
        <taxon>Neoptera</taxon>
        <taxon>Paraneoptera</taxon>
        <taxon>Thysanoptera</taxon>
        <taxon>Terebrantia</taxon>
        <taxon>Thripoidea</taxon>
        <taxon>Thripidae</taxon>
        <taxon>Thrips</taxon>
    </lineage>
</organism>
<dbReference type="GO" id="GO:0006508">
    <property type="term" value="P:proteolysis"/>
    <property type="evidence" value="ECO:0007669"/>
    <property type="project" value="UniProtKB-KW"/>
</dbReference>
<dbReference type="RefSeq" id="XP_034251415.1">
    <property type="nucleotide sequence ID" value="XM_034395524.1"/>
</dbReference>
<keyword evidence="5" id="KW-1015">Disulfide bond</keyword>
<accession>A0A6P9A1V6</accession>
<proteinExistence type="inferred from homology"/>
<dbReference type="FunFam" id="2.40.10.10:FF:000068">
    <property type="entry name" value="transmembrane protease serine 2"/>
    <property type="match status" value="1"/>
</dbReference>
<gene>
    <name evidence="9" type="primary">LOC117651491</name>
</gene>
<protein>
    <submittedName>
        <fullName evidence="9">Trypsin delta-like isoform X2</fullName>
    </submittedName>
</protein>
<dbReference type="SMART" id="SM00020">
    <property type="entry name" value="Tryp_SPc"/>
    <property type="match status" value="1"/>
</dbReference>
<evidence type="ECO:0000256" key="5">
    <source>
        <dbReference type="ARBA" id="ARBA00023157"/>
    </source>
</evidence>
<dbReference type="AlphaFoldDB" id="A0A6P9A1V6"/>
<dbReference type="PANTHER" id="PTHR24276">
    <property type="entry name" value="POLYSERASE-RELATED"/>
    <property type="match status" value="1"/>
</dbReference>
<dbReference type="InterPro" id="IPR009003">
    <property type="entry name" value="Peptidase_S1_PA"/>
</dbReference>
<dbReference type="CDD" id="cd00190">
    <property type="entry name" value="Tryp_SPc"/>
    <property type="match status" value="1"/>
</dbReference>
<keyword evidence="8" id="KW-1185">Reference proteome</keyword>
<dbReference type="InterPro" id="IPR001254">
    <property type="entry name" value="Trypsin_dom"/>
</dbReference>
<name>A0A6P9A1V6_THRPL</name>
<dbReference type="Proteomes" id="UP000515158">
    <property type="component" value="Unplaced"/>
</dbReference>
<reference evidence="9" key="1">
    <citation type="submission" date="2025-08" db="UniProtKB">
        <authorList>
            <consortium name="RefSeq"/>
        </authorList>
    </citation>
    <scope>IDENTIFICATION</scope>
    <source>
        <tissue evidence="9">Total insect</tissue>
    </source>
</reference>
<feature type="domain" description="Peptidase S1" evidence="7">
    <location>
        <begin position="36"/>
        <end position="265"/>
    </location>
</feature>
<dbReference type="PROSITE" id="PS50240">
    <property type="entry name" value="TRYPSIN_DOM"/>
    <property type="match status" value="1"/>
</dbReference>
<dbReference type="SUPFAM" id="SSF50494">
    <property type="entry name" value="Trypsin-like serine proteases"/>
    <property type="match status" value="1"/>
</dbReference>
<sequence>MVRAVAALAVLVGLCQATPVPLETPQSLHSDISLQISGGSDVDIQRVPYQAAVELSSEHICGAAIVAPHWVLTSAACVVPRDASLLRVRVGSSVRESGGALLEVTQVVAHDKYDATTLAYNVALLQTRAPATRSPSVQPAVLVASGARPKGGAKLLVSGWGKTSLGEFFKPLQLQSLSVSVLARTLCARAYASEATKVDDTTLCARGEDWKGVCEGDFGGPLVNDMHELVGVASWAKGCGFPRNPAVFVDLAKDDINTWVQTTIKK</sequence>
<evidence type="ECO:0000256" key="4">
    <source>
        <dbReference type="ARBA" id="ARBA00022825"/>
    </source>
</evidence>
<evidence type="ECO:0000259" key="7">
    <source>
        <dbReference type="PROSITE" id="PS50240"/>
    </source>
</evidence>
<feature type="chain" id="PRO_5028324752" evidence="6">
    <location>
        <begin position="18"/>
        <end position="266"/>
    </location>
</feature>
<feature type="signal peptide" evidence="6">
    <location>
        <begin position="1"/>
        <end position="17"/>
    </location>
</feature>
<dbReference type="InterPro" id="IPR043504">
    <property type="entry name" value="Peptidase_S1_PA_chymotrypsin"/>
</dbReference>